<name>A0A552WN45_9MICO</name>
<dbReference type="AlphaFoldDB" id="A0A552WN45"/>
<evidence type="ECO:0000313" key="4">
    <source>
        <dbReference type="Proteomes" id="UP000318693"/>
    </source>
</evidence>
<evidence type="ECO:0000313" key="3">
    <source>
        <dbReference type="EMBL" id="TRW44009.1"/>
    </source>
</evidence>
<accession>A0A552WN45</accession>
<organism evidence="3 4">
    <name type="scientific">Georgenia yuyongxinii</name>
    <dbReference type="NCBI Taxonomy" id="2589797"/>
    <lineage>
        <taxon>Bacteria</taxon>
        <taxon>Bacillati</taxon>
        <taxon>Actinomycetota</taxon>
        <taxon>Actinomycetes</taxon>
        <taxon>Micrococcales</taxon>
        <taxon>Bogoriellaceae</taxon>
        <taxon>Georgenia</taxon>
    </lineage>
</organism>
<keyword evidence="2" id="KW-0812">Transmembrane</keyword>
<protein>
    <submittedName>
        <fullName evidence="3">Uncharacterized protein</fullName>
    </submittedName>
</protein>
<keyword evidence="4" id="KW-1185">Reference proteome</keyword>
<comment type="caution">
    <text evidence="3">The sequence shown here is derived from an EMBL/GenBank/DDBJ whole genome shotgun (WGS) entry which is preliminary data.</text>
</comment>
<keyword evidence="2" id="KW-1133">Transmembrane helix</keyword>
<keyword evidence="2" id="KW-0472">Membrane</keyword>
<sequence length="83" mass="8252">MSDAPGRSLLRRPATWGLFVLVVVLTVLGTAWWTSLVPGTISVMDMGYPDFGGGSAVAHGPGAGAGAGAERHHGQVAAAAPAA</sequence>
<feature type="non-terminal residue" evidence="3">
    <location>
        <position position="83"/>
    </location>
</feature>
<evidence type="ECO:0000256" key="2">
    <source>
        <dbReference type="SAM" id="Phobius"/>
    </source>
</evidence>
<reference evidence="3 4" key="1">
    <citation type="submission" date="2019-07" db="EMBL/GenBank/DDBJ databases">
        <title>Georgenia wutianyii sp. nov. and Georgenia *** sp. nov. isolated from plateau pika (Ochotona curzoniae) in the Qinghai-Tibet plateau of China.</title>
        <authorList>
            <person name="Tian Z."/>
        </authorList>
    </citation>
    <scope>NUCLEOTIDE SEQUENCE [LARGE SCALE GENOMIC DNA]</scope>
    <source>
        <strain evidence="3 4">Z446</strain>
    </source>
</reference>
<evidence type="ECO:0000256" key="1">
    <source>
        <dbReference type="SAM" id="MobiDB-lite"/>
    </source>
</evidence>
<feature type="transmembrane region" description="Helical" evidence="2">
    <location>
        <begin position="16"/>
        <end position="36"/>
    </location>
</feature>
<proteinExistence type="predicted"/>
<gene>
    <name evidence="3" type="ORF">FJ693_15280</name>
</gene>
<feature type="region of interest" description="Disordered" evidence="1">
    <location>
        <begin position="62"/>
        <end position="83"/>
    </location>
</feature>
<dbReference type="EMBL" id="VJXR01000057">
    <property type="protein sequence ID" value="TRW44009.1"/>
    <property type="molecule type" value="Genomic_DNA"/>
</dbReference>
<dbReference type="Proteomes" id="UP000318693">
    <property type="component" value="Unassembled WGS sequence"/>
</dbReference>